<reference evidence="2 3" key="1">
    <citation type="submission" date="2020-02" db="EMBL/GenBank/DDBJ databases">
        <title>Draft genome sequence of Haematococcus lacustris strain NIES-144.</title>
        <authorList>
            <person name="Morimoto D."/>
            <person name="Nakagawa S."/>
            <person name="Yoshida T."/>
            <person name="Sawayama S."/>
        </authorList>
    </citation>
    <scope>NUCLEOTIDE SEQUENCE [LARGE SCALE GENOMIC DNA]</scope>
    <source>
        <strain evidence="2 3">NIES-144</strain>
    </source>
</reference>
<proteinExistence type="predicted"/>
<evidence type="ECO:0008006" key="4">
    <source>
        <dbReference type="Google" id="ProtNLM"/>
    </source>
</evidence>
<organism evidence="2 3">
    <name type="scientific">Haematococcus lacustris</name>
    <name type="common">Green alga</name>
    <name type="synonym">Haematococcus pluvialis</name>
    <dbReference type="NCBI Taxonomy" id="44745"/>
    <lineage>
        <taxon>Eukaryota</taxon>
        <taxon>Viridiplantae</taxon>
        <taxon>Chlorophyta</taxon>
        <taxon>core chlorophytes</taxon>
        <taxon>Chlorophyceae</taxon>
        <taxon>CS clade</taxon>
        <taxon>Chlamydomonadales</taxon>
        <taxon>Haematococcaceae</taxon>
        <taxon>Haematococcus</taxon>
    </lineage>
</organism>
<evidence type="ECO:0000313" key="3">
    <source>
        <dbReference type="Proteomes" id="UP000485058"/>
    </source>
</evidence>
<name>A0A699Z550_HAELA</name>
<gene>
    <name evidence="2" type="ORF">HaLaN_10018</name>
</gene>
<dbReference type="EMBL" id="BLLF01000680">
    <property type="protein sequence ID" value="GFH14044.1"/>
    <property type="molecule type" value="Genomic_DNA"/>
</dbReference>
<dbReference type="Proteomes" id="UP000485058">
    <property type="component" value="Unassembled WGS sequence"/>
</dbReference>
<feature type="compositionally biased region" description="Low complexity" evidence="1">
    <location>
        <begin position="254"/>
        <end position="266"/>
    </location>
</feature>
<evidence type="ECO:0000313" key="2">
    <source>
        <dbReference type="EMBL" id="GFH14044.1"/>
    </source>
</evidence>
<sequence>MFLFRLVELYASKALNRSTCLAGLDSSTHPLLAANLCQVAAAFFRPLEYVLEMCEAGGLYLPITAADLQAGMPAPNWYHEDTARCDFNWQPRDLVAGLMSKAVSPYTLVVGVEMHKDRSLPWMRPSLFIPLAALLHQYQAGTAYRCVTRNDLVVFNVLGFMGGLSAVLAEGVVPSLPEPPMHPPPLAKQLPQSSTLEQLLMQGLSAPLSTDYANLPALDVQVGPPLGAGGPGEAETSVEASGSDQARMQSQHTGAKASGAGAQSGAAEERQAVSPQLAVVGQAGKAWWQLGPSGSMLGPFTGEQMVVSYLLGCLSDDTLLFKPVGWLLQELVGSGGAAGPAGQDSA</sequence>
<protein>
    <recommendedName>
        <fullName evidence="4">GYF domain-containing protein</fullName>
    </recommendedName>
</protein>
<keyword evidence="3" id="KW-1185">Reference proteome</keyword>
<feature type="compositionally biased region" description="Polar residues" evidence="1">
    <location>
        <begin position="238"/>
        <end position="253"/>
    </location>
</feature>
<feature type="region of interest" description="Disordered" evidence="1">
    <location>
        <begin position="223"/>
        <end position="269"/>
    </location>
</feature>
<comment type="caution">
    <text evidence="2">The sequence shown here is derived from an EMBL/GenBank/DDBJ whole genome shotgun (WGS) entry which is preliminary data.</text>
</comment>
<dbReference type="AlphaFoldDB" id="A0A699Z550"/>
<evidence type="ECO:0000256" key="1">
    <source>
        <dbReference type="SAM" id="MobiDB-lite"/>
    </source>
</evidence>
<accession>A0A699Z550</accession>